<evidence type="ECO:0000256" key="5">
    <source>
        <dbReference type="ARBA" id="ARBA00023136"/>
    </source>
</evidence>
<dbReference type="GO" id="GO:0000160">
    <property type="term" value="P:phosphorelay signal transduction system"/>
    <property type="evidence" value="ECO:0007669"/>
    <property type="project" value="InterPro"/>
</dbReference>
<evidence type="ECO:0000256" key="3">
    <source>
        <dbReference type="ARBA" id="ARBA00022741"/>
    </source>
</evidence>
<dbReference type="AlphaFoldDB" id="A0A7U3YKF0"/>
<evidence type="ECO:0000256" key="8">
    <source>
        <dbReference type="RuleBase" id="RU000405"/>
    </source>
</evidence>
<dbReference type="CDD" id="cd19920">
    <property type="entry name" value="REC_PA4781-like"/>
    <property type="match status" value="1"/>
</dbReference>
<dbReference type="RefSeq" id="WP_015723443.1">
    <property type="nucleotide sequence ID" value="NC_014972.1"/>
</dbReference>
<dbReference type="PROSITE" id="PS50125">
    <property type="entry name" value="GUANYLATE_CYCLASE_2"/>
    <property type="match status" value="1"/>
</dbReference>
<dbReference type="InterPro" id="IPR050401">
    <property type="entry name" value="Cyclic_nucleotide_synthase"/>
</dbReference>
<dbReference type="InterPro" id="IPR001054">
    <property type="entry name" value="A/G_cyclase"/>
</dbReference>
<gene>
    <name evidence="11" type="ordered locus">Despr_0723</name>
</gene>
<dbReference type="InterPro" id="IPR029787">
    <property type="entry name" value="Nucleotide_cyclase"/>
</dbReference>
<comment type="subcellular location">
    <subcellularLocation>
        <location evidence="1">Membrane</location>
    </subcellularLocation>
</comment>
<evidence type="ECO:0000256" key="6">
    <source>
        <dbReference type="ARBA" id="ARBA00023239"/>
    </source>
</evidence>
<dbReference type="GO" id="GO:0016020">
    <property type="term" value="C:membrane"/>
    <property type="evidence" value="ECO:0007669"/>
    <property type="project" value="UniProtKB-SubCell"/>
</dbReference>
<dbReference type="PANTHER" id="PTHR11920:SF335">
    <property type="entry name" value="GUANYLATE CYCLASE"/>
    <property type="match status" value="1"/>
</dbReference>
<dbReference type="CDD" id="cd07302">
    <property type="entry name" value="CHD"/>
    <property type="match status" value="1"/>
</dbReference>
<sequence>MLEHPASILVVEDSPINQRLLCKLLGKEGYAVRTADHGQEALALLRTFRPDLILLDILMPQMDGLELCRLLKVGEATRDIPVIFISSLDDTSDKLSGFEAGGVDYITKPFHPAEVLARISTHLKLCRLQRQLEERNRQLGLEKQKSEALLLNVLPARVAHELMERGAYTPQSFPEVTVCFVDIVQFTVAATTLSPEELLGELNALFGAFDRIVEANHCERMKTIGDAYLFVAGIPEASPDQVRNAALAALGIVEYLRERNRSGARPWQVRIGLHCGPVVGGIVGTKKYLYDIFGDAVNIAARLEALSEPMRINVSTEVRRRLDGAFDFSCPLSVEMKGKGQQSTCFLEGRRGQTSGG</sequence>
<keyword evidence="3" id="KW-0547">Nucleotide-binding</keyword>
<dbReference type="SMART" id="SM00448">
    <property type="entry name" value="REC"/>
    <property type="match status" value="1"/>
</dbReference>
<dbReference type="InterPro" id="IPR018297">
    <property type="entry name" value="A/G_cyclase_CS"/>
</dbReference>
<keyword evidence="5" id="KW-0472">Membrane</keyword>
<feature type="modified residue" description="4-aspartylphosphate" evidence="7">
    <location>
        <position position="56"/>
    </location>
</feature>
<dbReference type="PROSITE" id="PS00452">
    <property type="entry name" value="GUANYLATE_CYCLASE_1"/>
    <property type="match status" value="1"/>
</dbReference>
<keyword evidence="6 8" id="KW-0456">Lyase</keyword>
<dbReference type="GO" id="GO:0009190">
    <property type="term" value="P:cyclic nucleotide biosynthetic process"/>
    <property type="evidence" value="ECO:0007669"/>
    <property type="project" value="InterPro"/>
</dbReference>
<evidence type="ECO:0000256" key="1">
    <source>
        <dbReference type="ARBA" id="ARBA00004370"/>
    </source>
</evidence>
<accession>A0A7U3YKF0</accession>
<dbReference type="Gene3D" id="3.30.70.1230">
    <property type="entry name" value="Nucleotide cyclase"/>
    <property type="match status" value="1"/>
</dbReference>
<name>A0A7U3YKF0_DESPD</name>
<dbReference type="SUPFAM" id="SSF52172">
    <property type="entry name" value="CheY-like"/>
    <property type="match status" value="1"/>
</dbReference>
<dbReference type="GO" id="GO:0000166">
    <property type="term" value="F:nucleotide binding"/>
    <property type="evidence" value="ECO:0007669"/>
    <property type="project" value="UniProtKB-KW"/>
</dbReference>
<organism evidence="11 12">
    <name type="scientific">Desulfobulbus propionicus (strain ATCC 33891 / DSM 2032 / VKM B-1956 / 1pr3)</name>
    <dbReference type="NCBI Taxonomy" id="577650"/>
    <lineage>
        <taxon>Bacteria</taxon>
        <taxon>Pseudomonadati</taxon>
        <taxon>Thermodesulfobacteriota</taxon>
        <taxon>Desulfobulbia</taxon>
        <taxon>Desulfobulbales</taxon>
        <taxon>Desulfobulbaceae</taxon>
        <taxon>Desulfobulbus</taxon>
    </lineage>
</organism>
<evidence type="ECO:0000313" key="11">
    <source>
        <dbReference type="EMBL" id="ADW16898.1"/>
    </source>
</evidence>
<evidence type="ECO:0000259" key="10">
    <source>
        <dbReference type="PROSITE" id="PS50125"/>
    </source>
</evidence>
<keyword evidence="2" id="KW-0812">Transmembrane</keyword>
<dbReference type="Proteomes" id="UP000006365">
    <property type="component" value="Chromosome"/>
</dbReference>
<dbReference type="PANTHER" id="PTHR11920">
    <property type="entry name" value="GUANYLYL CYCLASE"/>
    <property type="match status" value="1"/>
</dbReference>
<dbReference type="SMART" id="SM00044">
    <property type="entry name" value="CYCc"/>
    <property type="match status" value="1"/>
</dbReference>
<proteinExistence type="inferred from homology"/>
<protein>
    <submittedName>
        <fullName evidence="11">Adenylate/guanylate cyclase</fullName>
    </submittedName>
</protein>
<dbReference type="GO" id="GO:0004016">
    <property type="term" value="F:adenylate cyclase activity"/>
    <property type="evidence" value="ECO:0007669"/>
    <property type="project" value="UniProtKB-ARBA"/>
</dbReference>
<dbReference type="KEGG" id="dpr:Despr_0723"/>
<comment type="similarity">
    <text evidence="8">Belongs to the adenylyl cyclase class-4/guanylyl cyclase family.</text>
</comment>
<dbReference type="SUPFAM" id="SSF55073">
    <property type="entry name" value="Nucleotide cyclase"/>
    <property type="match status" value="1"/>
</dbReference>
<feature type="domain" description="Guanylate cyclase" evidence="10">
    <location>
        <begin position="177"/>
        <end position="304"/>
    </location>
</feature>
<dbReference type="Pfam" id="PF00072">
    <property type="entry name" value="Response_reg"/>
    <property type="match status" value="1"/>
</dbReference>
<dbReference type="Pfam" id="PF00211">
    <property type="entry name" value="Guanylate_cyc"/>
    <property type="match status" value="1"/>
</dbReference>
<keyword evidence="12" id="KW-1185">Reference proteome</keyword>
<dbReference type="PROSITE" id="PS50110">
    <property type="entry name" value="RESPONSE_REGULATORY"/>
    <property type="match status" value="1"/>
</dbReference>
<dbReference type="InterPro" id="IPR001789">
    <property type="entry name" value="Sig_transdc_resp-reg_receiver"/>
</dbReference>
<evidence type="ECO:0000256" key="4">
    <source>
        <dbReference type="ARBA" id="ARBA00022989"/>
    </source>
</evidence>
<keyword evidence="7" id="KW-0597">Phosphoprotein</keyword>
<feature type="domain" description="Response regulatory" evidence="9">
    <location>
        <begin position="7"/>
        <end position="123"/>
    </location>
</feature>
<keyword evidence="4" id="KW-1133">Transmembrane helix</keyword>
<dbReference type="InterPro" id="IPR011006">
    <property type="entry name" value="CheY-like_superfamily"/>
</dbReference>
<dbReference type="EMBL" id="CP002364">
    <property type="protein sequence ID" value="ADW16898.1"/>
    <property type="molecule type" value="Genomic_DNA"/>
</dbReference>
<evidence type="ECO:0000256" key="2">
    <source>
        <dbReference type="ARBA" id="ARBA00022692"/>
    </source>
</evidence>
<evidence type="ECO:0000256" key="7">
    <source>
        <dbReference type="PROSITE-ProRule" id="PRU00169"/>
    </source>
</evidence>
<reference evidence="11 12" key="1">
    <citation type="journal article" date="2011" name="Stand. Genomic Sci.">
        <title>Complete genome sequence of Desulfobulbus propionicus type strain (1pr3).</title>
        <authorList>
            <person name="Pagani I."/>
            <person name="Lapidus A."/>
            <person name="Nolan M."/>
            <person name="Lucas S."/>
            <person name="Hammon N."/>
            <person name="Deshpande S."/>
            <person name="Cheng J.F."/>
            <person name="Chertkov O."/>
            <person name="Davenport K."/>
            <person name="Tapia R."/>
            <person name="Han C."/>
            <person name="Goodwin L."/>
            <person name="Pitluck S."/>
            <person name="Liolios K."/>
            <person name="Mavromatis K."/>
            <person name="Ivanova N."/>
            <person name="Mikhailova N."/>
            <person name="Pati A."/>
            <person name="Chen A."/>
            <person name="Palaniappan K."/>
            <person name="Land M."/>
            <person name="Hauser L."/>
            <person name="Chang Y.J."/>
            <person name="Jeffries C.D."/>
            <person name="Detter J.C."/>
            <person name="Brambilla E."/>
            <person name="Kannan K.P."/>
            <person name="Djao O.D."/>
            <person name="Rohde M."/>
            <person name="Pukall R."/>
            <person name="Spring S."/>
            <person name="Goker M."/>
            <person name="Sikorski J."/>
            <person name="Woyke T."/>
            <person name="Bristow J."/>
            <person name="Eisen J.A."/>
            <person name="Markowitz V."/>
            <person name="Hugenholtz P."/>
            <person name="Kyrpides N.C."/>
            <person name="Klenk H.P."/>
        </authorList>
    </citation>
    <scope>NUCLEOTIDE SEQUENCE [LARGE SCALE GENOMIC DNA]</scope>
    <source>
        <strain evidence="12">ATCC 33891 / DSM 2032 / 1pr3</strain>
    </source>
</reference>
<dbReference type="Gene3D" id="3.40.50.2300">
    <property type="match status" value="1"/>
</dbReference>
<evidence type="ECO:0000313" key="12">
    <source>
        <dbReference type="Proteomes" id="UP000006365"/>
    </source>
</evidence>
<evidence type="ECO:0000259" key="9">
    <source>
        <dbReference type="PROSITE" id="PS50110"/>
    </source>
</evidence>